<accession>A0A9Q0Y1V4</accession>
<proteinExistence type="predicted"/>
<dbReference type="AlphaFoldDB" id="A0A9Q0Y1V4"/>
<dbReference type="Proteomes" id="UP001142489">
    <property type="component" value="Unassembled WGS sequence"/>
</dbReference>
<dbReference type="EMBL" id="JAPFRF010000003">
    <property type="protein sequence ID" value="KAJ7338397.1"/>
    <property type="molecule type" value="Genomic_DNA"/>
</dbReference>
<comment type="caution">
    <text evidence="2">The sequence shown here is derived from an EMBL/GenBank/DDBJ whole genome shotgun (WGS) entry which is preliminary data.</text>
</comment>
<reference evidence="2" key="1">
    <citation type="journal article" date="2023" name="DNA Res.">
        <title>Chromosome-level genome assembly of Phrynocephalus forsythii using third-generation DNA sequencing and Hi-C analysis.</title>
        <authorList>
            <person name="Qi Y."/>
            <person name="Zhao W."/>
            <person name="Zhao Y."/>
            <person name="Niu C."/>
            <person name="Cao S."/>
            <person name="Zhang Y."/>
        </authorList>
    </citation>
    <scope>NUCLEOTIDE SEQUENCE</scope>
    <source>
        <tissue evidence="2">Muscle</tissue>
    </source>
</reference>
<evidence type="ECO:0000313" key="3">
    <source>
        <dbReference type="Proteomes" id="UP001142489"/>
    </source>
</evidence>
<gene>
    <name evidence="2" type="ORF">JRQ81_011862</name>
</gene>
<sequence>MRHQGLSDGVAAGVQLLLPIYDLGDDTSPGISAGTLAGHWGDAGEVNSGSQWRNLAAAQLALPGTSFPAPPYPGTEEGRKTALPRGVGGLPAAKRGLGAEPMQAATGLATSAQRLS</sequence>
<name>A0A9Q0Y1V4_9SAUR</name>
<evidence type="ECO:0000313" key="2">
    <source>
        <dbReference type="EMBL" id="KAJ7338397.1"/>
    </source>
</evidence>
<keyword evidence="3" id="KW-1185">Reference proteome</keyword>
<feature type="region of interest" description="Disordered" evidence="1">
    <location>
        <begin position="64"/>
        <end position="116"/>
    </location>
</feature>
<protein>
    <submittedName>
        <fullName evidence="2">Uncharacterized protein</fullName>
    </submittedName>
</protein>
<organism evidence="2 3">
    <name type="scientific">Phrynocephalus forsythii</name>
    <dbReference type="NCBI Taxonomy" id="171643"/>
    <lineage>
        <taxon>Eukaryota</taxon>
        <taxon>Metazoa</taxon>
        <taxon>Chordata</taxon>
        <taxon>Craniata</taxon>
        <taxon>Vertebrata</taxon>
        <taxon>Euteleostomi</taxon>
        <taxon>Lepidosauria</taxon>
        <taxon>Squamata</taxon>
        <taxon>Bifurcata</taxon>
        <taxon>Unidentata</taxon>
        <taxon>Episquamata</taxon>
        <taxon>Toxicofera</taxon>
        <taxon>Iguania</taxon>
        <taxon>Acrodonta</taxon>
        <taxon>Agamidae</taxon>
        <taxon>Agaminae</taxon>
        <taxon>Phrynocephalus</taxon>
    </lineage>
</organism>
<evidence type="ECO:0000256" key="1">
    <source>
        <dbReference type="SAM" id="MobiDB-lite"/>
    </source>
</evidence>